<sequence>MPILQQKYCKNFLKVASIGLLSKSTTVRNRMDGLEDTYCGAVLMDALEDTYCGADLMDGLEDTYYGADYVRRKITMIKSSTDSIVVLPINCFIPWG</sequence>
<comment type="caution">
    <text evidence="1">The sequence shown here is derived from an EMBL/GenBank/DDBJ whole genome shotgun (WGS) entry which is preliminary data.</text>
</comment>
<dbReference type="AlphaFoldDB" id="A0A4Y2VY28"/>
<name>A0A4Y2VY28_ARAVE</name>
<accession>A0A4Y2VY28</accession>
<evidence type="ECO:0000313" key="2">
    <source>
        <dbReference type="Proteomes" id="UP000499080"/>
    </source>
</evidence>
<keyword evidence="2" id="KW-1185">Reference proteome</keyword>
<gene>
    <name evidence="1" type="ORF">AVEN_253573_1</name>
</gene>
<reference evidence="1 2" key="1">
    <citation type="journal article" date="2019" name="Sci. Rep.">
        <title>Orb-weaving spider Araneus ventricosus genome elucidates the spidroin gene catalogue.</title>
        <authorList>
            <person name="Kono N."/>
            <person name="Nakamura H."/>
            <person name="Ohtoshi R."/>
            <person name="Moran D.A.P."/>
            <person name="Shinohara A."/>
            <person name="Yoshida Y."/>
            <person name="Fujiwara M."/>
            <person name="Mori M."/>
            <person name="Tomita M."/>
            <person name="Arakawa K."/>
        </authorList>
    </citation>
    <scope>NUCLEOTIDE SEQUENCE [LARGE SCALE GENOMIC DNA]</scope>
</reference>
<evidence type="ECO:0000313" key="1">
    <source>
        <dbReference type="EMBL" id="GBO30049.1"/>
    </source>
</evidence>
<organism evidence="1 2">
    <name type="scientific">Araneus ventricosus</name>
    <name type="common">Orbweaver spider</name>
    <name type="synonym">Epeira ventricosa</name>
    <dbReference type="NCBI Taxonomy" id="182803"/>
    <lineage>
        <taxon>Eukaryota</taxon>
        <taxon>Metazoa</taxon>
        <taxon>Ecdysozoa</taxon>
        <taxon>Arthropoda</taxon>
        <taxon>Chelicerata</taxon>
        <taxon>Arachnida</taxon>
        <taxon>Araneae</taxon>
        <taxon>Araneomorphae</taxon>
        <taxon>Entelegynae</taxon>
        <taxon>Araneoidea</taxon>
        <taxon>Araneidae</taxon>
        <taxon>Araneus</taxon>
    </lineage>
</organism>
<proteinExistence type="predicted"/>
<dbReference type="EMBL" id="BGPR01053245">
    <property type="protein sequence ID" value="GBO30049.1"/>
    <property type="molecule type" value="Genomic_DNA"/>
</dbReference>
<dbReference type="Proteomes" id="UP000499080">
    <property type="component" value="Unassembled WGS sequence"/>
</dbReference>
<protein>
    <submittedName>
        <fullName evidence="1">Uncharacterized protein</fullName>
    </submittedName>
</protein>